<protein>
    <submittedName>
        <fullName evidence="2">Putative enzyme related to lactoylglutathione lyase</fullName>
    </submittedName>
</protein>
<name>A0A7W3R6R6_9ACTN</name>
<dbReference type="EMBL" id="JACJII010000001">
    <property type="protein sequence ID" value="MBA9002473.1"/>
    <property type="molecule type" value="Genomic_DNA"/>
</dbReference>
<gene>
    <name evidence="2" type="ORF">HNR21_001355</name>
</gene>
<evidence type="ECO:0000313" key="2">
    <source>
        <dbReference type="EMBL" id="MBA9002473.1"/>
    </source>
</evidence>
<dbReference type="AlphaFoldDB" id="A0A7W3R6R6"/>
<dbReference type="InterPro" id="IPR004360">
    <property type="entry name" value="Glyas_Fos-R_dOase_dom"/>
</dbReference>
<organism evidence="2 3">
    <name type="scientific">Thermomonospora cellulosilytica</name>
    <dbReference type="NCBI Taxonomy" id="1411118"/>
    <lineage>
        <taxon>Bacteria</taxon>
        <taxon>Bacillati</taxon>
        <taxon>Actinomycetota</taxon>
        <taxon>Actinomycetes</taxon>
        <taxon>Streptosporangiales</taxon>
        <taxon>Thermomonosporaceae</taxon>
        <taxon>Thermomonospora</taxon>
    </lineage>
</organism>
<evidence type="ECO:0000259" key="1">
    <source>
        <dbReference type="PROSITE" id="PS51819"/>
    </source>
</evidence>
<dbReference type="Pfam" id="PF00903">
    <property type="entry name" value="Glyoxalase"/>
    <property type="match status" value="1"/>
</dbReference>
<feature type="domain" description="VOC" evidence="1">
    <location>
        <begin position="2"/>
        <end position="111"/>
    </location>
</feature>
<evidence type="ECO:0000313" key="3">
    <source>
        <dbReference type="Proteomes" id="UP000539313"/>
    </source>
</evidence>
<proteinExistence type="predicted"/>
<dbReference type="RefSeq" id="WP_182704490.1">
    <property type="nucleotide sequence ID" value="NZ_JACJII010000001.1"/>
</dbReference>
<dbReference type="CDD" id="cd06587">
    <property type="entry name" value="VOC"/>
    <property type="match status" value="1"/>
</dbReference>
<dbReference type="Proteomes" id="UP000539313">
    <property type="component" value="Unassembled WGS sequence"/>
</dbReference>
<dbReference type="Gene3D" id="3.10.180.10">
    <property type="entry name" value="2,3-Dihydroxybiphenyl 1,2-Dioxygenase, domain 1"/>
    <property type="match status" value="1"/>
</dbReference>
<reference evidence="2 3" key="1">
    <citation type="submission" date="2020-08" db="EMBL/GenBank/DDBJ databases">
        <title>Sequencing the genomes of 1000 actinobacteria strains.</title>
        <authorList>
            <person name="Klenk H.-P."/>
        </authorList>
    </citation>
    <scope>NUCLEOTIDE SEQUENCE [LARGE SCALE GENOMIC DNA]</scope>
    <source>
        <strain evidence="2 3">DSM 45823</strain>
    </source>
</reference>
<dbReference type="InterPro" id="IPR037523">
    <property type="entry name" value="VOC_core"/>
</dbReference>
<dbReference type="GO" id="GO:0016829">
    <property type="term" value="F:lyase activity"/>
    <property type="evidence" value="ECO:0007669"/>
    <property type="project" value="UniProtKB-KW"/>
</dbReference>
<dbReference type="SUPFAM" id="SSF54593">
    <property type="entry name" value="Glyoxalase/Bleomycin resistance protein/Dihydroxybiphenyl dioxygenase"/>
    <property type="match status" value="1"/>
</dbReference>
<accession>A0A7W3R6R6</accession>
<dbReference type="InterPro" id="IPR029068">
    <property type="entry name" value="Glyas_Bleomycin-R_OHBP_Dase"/>
</dbReference>
<sequence>MALELFAGIPVADYAAALEWYERLLGSPPTFVASDTEVVWELAEHRYVFIEHRPEHAGHAMHTIFVDDFDALVARIADRGLEPADRETYSNGVRKAIYRDPEGNEIGFGGAPL</sequence>
<keyword evidence="3" id="KW-1185">Reference proteome</keyword>
<comment type="caution">
    <text evidence="2">The sequence shown here is derived from an EMBL/GenBank/DDBJ whole genome shotgun (WGS) entry which is preliminary data.</text>
</comment>
<dbReference type="PROSITE" id="PS51819">
    <property type="entry name" value="VOC"/>
    <property type="match status" value="1"/>
</dbReference>
<keyword evidence="2" id="KW-0456">Lyase</keyword>